<dbReference type="EMBL" id="JAULUE010002053">
    <property type="protein sequence ID" value="KAK5896618.1"/>
    <property type="molecule type" value="Genomic_DNA"/>
</dbReference>
<dbReference type="Proteomes" id="UP001335648">
    <property type="component" value="Unassembled WGS sequence"/>
</dbReference>
<name>A0AAN8GZG1_9TELE</name>
<evidence type="ECO:0000256" key="1">
    <source>
        <dbReference type="SAM" id="MobiDB-lite"/>
    </source>
</evidence>
<proteinExistence type="predicted"/>
<dbReference type="AlphaFoldDB" id="A0AAN8GZG1"/>
<feature type="region of interest" description="Disordered" evidence="1">
    <location>
        <begin position="23"/>
        <end position="76"/>
    </location>
</feature>
<sequence>MERFPSGYFLFVRQTFKEEVLETVQTSRKGSQDVTAGNPTNPEEGAERQDLLRNRADFRAPQCGPLREGPLRLATT</sequence>
<evidence type="ECO:0000313" key="2">
    <source>
        <dbReference type="EMBL" id="KAK5896618.1"/>
    </source>
</evidence>
<comment type="caution">
    <text evidence="2">The sequence shown here is derived from an EMBL/GenBank/DDBJ whole genome shotgun (WGS) entry which is preliminary data.</text>
</comment>
<protein>
    <submittedName>
        <fullName evidence="2">Uncharacterized protein</fullName>
    </submittedName>
</protein>
<reference evidence="2 3" key="1">
    <citation type="journal article" date="2023" name="Mol. Biol. Evol.">
        <title>Genomics of Secondarily Temperate Adaptation in the Only Non-Antarctic Icefish.</title>
        <authorList>
            <person name="Rivera-Colon A.G."/>
            <person name="Rayamajhi N."/>
            <person name="Minhas B.F."/>
            <person name="Madrigal G."/>
            <person name="Bilyk K.T."/>
            <person name="Yoon V."/>
            <person name="Hune M."/>
            <person name="Gregory S."/>
            <person name="Cheng C.H.C."/>
            <person name="Catchen J.M."/>
        </authorList>
    </citation>
    <scope>NUCLEOTIDE SEQUENCE [LARGE SCALE GENOMIC DNA]</scope>
    <source>
        <strain evidence="2">JC2023a</strain>
    </source>
</reference>
<evidence type="ECO:0000313" key="3">
    <source>
        <dbReference type="Proteomes" id="UP001335648"/>
    </source>
</evidence>
<keyword evidence="3" id="KW-1185">Reference proteome</keyword>
<organism evidence="2 3">
    <name type="scientific">Champsocephalus esox</name>
    <name type="common">pike icefish</name>
    <dbReference type="NCBI Taxonomy" id="159716"/>
    <lineage>
        <taxon>Eukaryota</taxon>
        <taxon>Metazoa</taxon>
        <taxon>Chordata</taxon>
        <taxon>Craniata</taxon>
        <taxon>Vertebrata</taxon>
        <taxon>Euteleostomi</taxon>
        <taxon>Actinopterygii</taxon>
        <taxon>Neopterygii</taxon>
        <taxon>Teleostei</taxon>
        <taxon>Neoteleostei</taxon>
        <taxon>Acanthomorphata</taxon>
        <taxon>Eupercaria</taxon>
        <taxon>Perciformes</taxon>
        <taxon>Notothenioidei</taxon>
        <taxon>Channichthyidae</taxon>
        <taxon>Champsocephalus</taxon>
    </lineage>
</organism>
<feature type="compositionally biased region" description="Basic and acidic residues" evidence="1">
    <location>
        <begin position="45"/>
        <end position="58"/>
    </location>
</feature>
<accession>A0AAN8GZG1</accession>
<feature type="compositionally biased region" description="Polar residues" evidence="1">
    <location>
        <begin position="23"/>
        <end position="41"/>
    </location>
</feature>
<gene>
    <name evidence="2" type="ORF">CesoFtcFv8_009760</name>
</gene>